<name>A0A8J6CM90_9ROSI</name>
<keyword evidence="3" id="KW-1185">Reference proteome</keyword>
<reference evidence="2 3" key="1">
    <citation type="journal article" date="2021" name="bioRxiv">
        <title>The Gossypium anomalum genome as a resource for cotton improvement and evolutionary analysis of hybrid incompatibility.</title>
        <authorList>
            <person name="Grover C.E."/>
            <person name="Yuan D."/>
            <person name="Arick M.A."/>
            <person name="Miller E.R."/>
            <person name="Hu G."/>
            <person name="Peterson D.G."/>
            <person name="Wendel J.F."/>
            <person name="Udall J.A."/>
        </authorList>
    </citation>
    <scope>NUCLEOTIDE SEQUENCE [LARGE SCALE GENOMIC DNA]</scope>
    <source>
        <strain evidence="2">JFW-Udall</strain>
        <tissue evidence="2">Leaf</tissue>
    </source>
</reference>
<dbReference type="Proteomes" id="UP000701853">
    <property type="component" value="Chromosome 12"/>
</dbReference>
<dbReference type="InterPro" id="IPR036397">
    <property type="entry name" value="RNaseH_sf"/>
</dbReference>
<organism evidence="2 3">
    <name type="scientific">Gossypium anomalum</name>
    <dbReference type="NCBI Taxonomy" id="47600"/>
    <lineage>
        <taxon>Eukaryota</taxon>
        <taxon>Viridiplantae</taxon>
        <taxon>Streptophyta</taxon>
        <taxon>Embryophyta</taxon>
        <taxon>Tracheophyta</taxon>
        <taxon>Spermatophyta</taxon>
        <taxon>Magnoliopsida</taxon>
        <taxon>eudicotyledons</taxon>
        <taxon>Gunneridae</taxon>
        <taxon>Pentapetalae</taxon>
        <taxon>rosids</taxon>
        <taxon>malvids</taxon>
        <taxon>Malvales</taxon>
        <taxon>Malvaceae</taxon>
        <taxon>Malvoideae</taxon>
        <taxon>Gossypium</taxon>
    </lineage>
</organism>
<dbReference type="Pfam" id="PF13456">
    <property type="entry name" value="RVT_3"/>
    <property type="match status" value="1"/>
</dbReference>
<evidence type="ECO:0000259" key="1">
    <source>
        <dbReference type="Pfam" id="PF13456"/>
    </source>
</evidence>
<sequence length="223" mass="25446">MWAIWTSRNKFIHEGELKSGSQIANFVINYLKELDGLNTHLLVRRIHTDRWVAPNGLMVRINFDAAFNRQKNESCSGLVVRNERAKVICSRTVMHENIPLVFAAEAMACLHALNLGLNLGLREVQIERDSRSVIRKLQTEEEERFEIETYIKDSKQLSLGFGSCIFRFIHRESNKVAHIIAKEGIKKKGDNLSDAYDSFCRGGSGGCRSKMDGIHEGVKRQER</sequence>
<dbReference type="GO" id="GO:0004523">
    <property type="term" value="F:RNA-DNA hybrid ribonuclease activity"/>
    <property type="evidence" value="ECO:0007669"/>
    <property type="project" value="InterPro"/>
</dbReference>
<dbReference type="EMBL" id="JAHUZN010000012">
    <property type="protein sequence ID" value="KAG8475460.1"/>
    <property type="molecule type" value="Genomic_DNA"/>
</dbReference>
<dbReference type="InterPro" id="IPR012337">
    <property type="entry name" value="RNaseH-like_sf"/>
</dbReference>
<proteinExistence type="predicted"/>
<dbReference type="PANTHER" id="PTHR47074:SF61">
    <property type="entry name" value="RNASE H TYPE-1 DOMAIN-CONTAINING PROTEIN"/>
    <property type="match status" value="1"/>
</dbReference>
<dbReference type="Gene3D" id="3.30.420.10">
    <property type="entry name" value="Ribonuclease H-like superfamily/Ribonuclease H"/>
    <property type="match status" value="1"/>
</dbReference>
<dbReference type="InterPro" id="IPR044730">
    <property type="entry name" value="RNase_H-like_dom_plant"/>
</dbReference>
<dbReference type="AlphaFoldDB" id="A0A8J6CM90"/>
<dbReference type="SUPFAM" id="SSF53098">
    <property type="entry name" value="Ribonuclease H-like"/>
    <property type="match status" value="1"/>
</dbReference>
<dbReference type="CDD" id="cd06222">
    <property type="entry name" value="RNase_H_like"/>
    <property type="match status" value="1"/>
</dbReference>
<evidence type="ECO:0000313" key="3">
    <source>
        <dbReference type="Proteomes" id="UP000701853"/>
    </source>
</evidence>
<evidence type="ECO:0000313" key="2">
    <source>
        <dbReference type="EMBL" id="KAG8475460.1"/>
    </source>
</evidence>
<protein>
    <recommendedName>
        <fullName evidence="1">RNase H type-1 domain-containing protein</fullName>
    </recommendedName>
</protein>
<dbReference type="InterPro" id="IPR002156">
    <property type="entry name" value="RNaseH_domain"/>
</dbReference>
<feature type="domain" description="RNase H type-1" evidence="1">
    <location>
        <begin position="62"/>
        <end position="183"/>
    </location>
</feature>
<accession>A0A8J6CM90</accession>
<dbReference type="GO" id="GO:0003676">
    <property type="term" value="F:nucleic acid binding"/>
    <property type="evidence" value="ECO:0007669"/>
    <property type="project" value="InterPro"/>
</dbReference>
<gene>
    <name evidence="2" type="ORF">CXB51_032227</name>
</gene>
<dbReference type="OrthoDB" id="999700at2759"/>
<dbReference type="PANTHER" id="PTHR47074">
    <property type="entry name" value="BNAC02G40300D PROTEIN"/>
    <property type="match status" value="1"/>
</dbReference>
<dbReference type="InterPro" id="IPR052929">
    <property type="entry name" value="RNase_H-like_EbsB-rel"/>
</dbReference>
<comment type="caution">
    <text evidence="2">The sequence shown here is derived from an EMBL/GenBank/DDBJ whole genome shotgun (WGS) entry which is preliminary data.</text>
</comment>